<dbReference type="Proteomes" id="UP000249123">
    <property type="component" value="Unassembled WGS sequence"/>
</dbReference>
<keyword evidence="3 4" id="KW-0560">Oxidoreductase</keyword>
<dbReference type="InterPro" id="IPR036249">
    <property type="entry name" value="Thioredoxin-like_sf"/>
</dbReference>
<gene>
    <name evidence="5" type="ORF">HY3_03830</name>
</gene>
<dbReference type="eggNOG" id="COG0386">
    <property type="taxonomic scope" value="Bacteria"/>
</dbReference>
<dbReference type="GO" id="GO:0006979">
    <property type="term" value="P:response to oxidative stress"/>
    <property type="evidence" value="ECO:0007669"/>
    <property type="project" value="InterPro"/>
</dbReference>
<dbReference type="InterPro" id="IPR000889">
    <property type="entry name" value="Glutathione_peroxidase"/>
</dbReference>
<dbReference type="PROSITE" id="PS51355">
    <property type="entry name" value="GLUTATHIONE_PEROXID_3"/>
    <property type="match status" value="1"/>
</dbReference>
<evidence type="ECO:0000313" key="5">
    <source>
        <dbReference type="EMBL" id="RAN31714.1"/>
    </source>
</evidence>
<reference evidence="5 6" key="1">
    <citation type="submission" date="2013-04" db="EMBL/GenBank/DDBJ databases">
        <title>Hyphomonas sp. T24B3 Genome Sequencing.</title>
        <authorList>
            <person name="Lai Q."/>
            <person name="Shao Z."/>
        </authorList>
    </citation>
    <scope>NUCLEOTIDE SEQUENCE [LARGE SCALE GENOMIC DNA]</scope>
    <source>
        <strain evidence="5 6">T24B3</strain>
    </source>
</reference>
<keyword evidence="6" id="KW-1185">Reference proteome</keyword>
<dbReference type="PANTHER" id="PTHR11592">
    <property type="entry name" value="GLUTATHIONE PEROXIDASE"/>
    <property type="match status" value="1"/>
</dbReference>
<evidence type="ECO:0000256" key="1">
    <source>
        <dbReference type="ARBA" id="ARBA00006926"/>
    </source>
</evidence>
<name>A0A062TWE6_9PROT</name>
<accession>A0A328JQF3</accession>
<evidence type="ECO:0000313" key="6">
    <source>
        <dbReference type="Proteomes" id="UP000249123"/>
    </source>
</evidence>
<dbReference type="EMBL" id="AWFB01000045">
    <property type="protein sequence ID" value="RAN31714.1"/>
    <property type="molecule type" value="Genomic_DNA"/>
</dbReference>
<dbReference type="PANTHER" id="PTHR11592:SF78">
    <property type="entry name" value="GLUTATHIONE PEROXIDASE"/>
    <property type="match status" value="1"/>
</dbReference>
<protein>
    <recommendedName>
        <fullName evidence="4">Glutathione peroxidase</fullName>
    </recommendedName>
</protein>
<comment type="caution">
    <text evidence="5">The sequence shown here is derived from an EMBL/GenBank/DDBJ whole genome shotgun (WGS) entry which is preliminary data.</text>
</comment>
<organism evidence="5 6">
    <name type="scientific">Hyphomonas pacifica</name>
    <dbReference type="NCBI Taxonomy" id="1280941"/>
    <lineage>
        <taxon>Bacteria</taxon>
        <taxon>Pseudomonadati</taxon>
        <taxon>Pseudomonadota</taxon>
        <taxon>Alphaproteobacteria</taxon>
        <taxon>Hyphomonadales</taxon>
        <taxon>Hyphomonadaceae</taxon>
        <taxon>Hyphomonas</taxon>
    </lineage>
</organism>
<dbReference type="STRING" id="1280941.HY2_04135"/>
<dbReference type="AlphaFoldDB" id="A0A062TWE6"/>
<dbReference type="GO" id="GO:0004601">
    <property type="term" value="F:peroxidase activity"/>
    <property type="evidence" value="ECO:0007669"/>
    <property type="project" value="UniProtKB-KW"/>
</dbReference>
<evidence type="ECO:0000256" key="2">
    <source>
        <dbReference type="ARBA" id="ARBA00022559"/>
    </source>
</evidence>
<dbReference type="Gene3D" id="3.40.30.10">
    <property type="entry name" value="Glutaredoxin"/>
    <property type="match status" value="1"/>
</dbReference>
<accession>A0A062TWE6</accession>
<sequence>MPRSLIIAAIAPVCLGALITLPASAEAPSSATDQETAMHATEFTSIDGKPLDLTSLGAKAILVVNTASKCGYTPQYEGLQKLYESKKKDGLVIVGVPSNDFGGQEPGTEAEVKTFCQINYGVTFPLTKKYAVTGAKEHPFYLNAVEKLGDGAQPKWNFHKVLVSGGGTPLKAYPSATKPSDPDLLADIEAALGG</sequence>
<dbReference type="PRINTS" id="PR01011">
    <property type="entry name" value="GLUTPROXDASE"/>
</dbReference>
<dbReference type="RefSeq" id="WP_034828296.1">
    <property type="nucleotide sequence ID" value="NZ_AWFA01000045.1"/>
</dbReference>
<proteinExistence type="inferred from homology"/>
<dbReference type="SUPFAM" id="SSF52833">
    <property type="entry name" value="Thioredoxin-like"/>
    <property type="match status" value="1"/>
</dbReference>
<dbReference type="CDD" id="cd00340">
    <property type="entry name" value="GSH_Peroxidase"/>
    <property type="match status" value="1"/>
</dbReference>
<comment type="similarity">
    <text evidence="1 4">Belongs to the glutathione peroxidase family.</text>
</comment>
<keyword evidence="2 4" id="KW-0575">Peroxidase</keyword>
<dbReference type="Pfam" id="PF00255">
    <property type="entry name" value="GSHPx"/>
    <property type="match status" value="1"/>
</dbReference>
<evidence type="ECO:0000256" key="4">
    <source>
        <dbReference type="RuleBase" id="RU000499"/>
    </source>
</evidence>
<dbReference type="PIRSF" id="PIRSF000303">
    <property type="entry name" value="Glutathion_perox"/>
    <property type="match status" value="1"/>
</dbReference>
<evidence type="ECO:0000256" key="3">
    <source>
        <dbReference type="ARBA" id="ARBA00023002"/>
    </source>
</evidence>